<evidence type="ECO:0000256" key="10">
    <source>
        <dbReference type="SAM" id="MobiDB-lite"/>
    </source>
</evidence>
<dbReference type="InterPro" id="IPR050222">
    <property type="entry name" value="MATE_MdtK"/>
</dbReference>
<sequence>MSQFVEPRSSVSGSQDTSRKPWGTGGFLSRLGGEIRPTLKIGGPLALGELGWMSTYIVDALMIGRLPHSALAIAASSLGNTIYYAIVFFVIYLLNGMEAMVPQAVGRGDRGEGVRLLGQSFWIVLIGTPVVMGATMASLLLLPHFGTPPEVVAEARTYLNALIWSTGPLLAYMALRRYLQGISRVLLVSVSLITAGVVNWAGDWAFLFGHLGLRPMGVAGSGWGTCVVRVWMLLLLVVGVAHALRHEGLRFEWSMLRPDWSRLRPMLKIGLPSGIDFSLDLLQATALGVLAAKLGTTLLAANQVVLDLTAFLYMVPTGLSYAAIIRVGQGYGRMELRQIRRSITTVVALSAGFTLLVAIPYVGWSRVWAGMYTNDSAVAAAAAPLFLFCAVGLLADSIAVSYAGALTGLSDTRSPLVANLIGNWVLGVPTAWWLGVHMGFGLRGIWFGRIVGSTVPVLIQSLAWNYHMRKLARTSEPAKLPIMIPSPAK</sequence>
<keyword evidence="5 11" id="KW-0812">Transmembrane</keyword>
<name>A0ABW9KGW2_9BACT</name>
<feature type="transmembrane region" description="Helical" evidence="11">
    <location>
        <begin position="416"/>
        <end position="434"/>
    </location>
</feature>
<feature type="region of interest" description="Disordered" evidence="10">
    <location>
        <begin position="1"/>
        <end position="25"/>
    </location>
</feature>
<evidence type="ECO:0000256" key="8">
    <source>
        <dbReference type="ARBA" id="ARBA00023136"/>
    </source>
</evidence>
<feature type="compositionally biased region" description="Polar residues" evidence="10">
    <location>
        <begin position="1"/>
        <end position="16"/>
    </location>
</feature>
<feature type="transmembrane region" description="Helical" evidence="11">
    <location>
        <begin position="82"/>
        <end position="101"/>
    </location>
</feature>
<dbReference type="NCBIfam" id="TIGR00797">
    <property type="entry name" value="matE"/>
    <property type="match status" value="1"/>
</dbReference>
<organism evidence="12 13">
    <name type="scientific">Terriglobus aquaticus</name>
    <dbReference type="NCBI Taxonomy" id="940139"/>
    <lineage>
        <taxon>Bacteria</taxon>
        <taxon>Pseudomonadati</taxon>
        <taxon>Acidobacteriota</taxon>
        <taxon>Terriglobia</taxon>
        <taxon>Terriglobales</taxon>
        <taxon>Acidobacteriaceae</taxon>
        <taxon>Terriglobus</taxon>
    </lineage>
</organism>
<keyword evidence="13" id="KW-1185">Reference proteome</keyword>
<dbReference type="CDD" id="cd13131">
    <property type="entry name" value="MATE_NorM_like"/>
    <property type="match status" value="1"/>
</dbReference>
<evidence type="ECO:0000256" key="3">
    <source>
        <dbReference type="ARBA" id="ARBA00022449"/>
    </source>
</evidence>
<dbReference type="RefSeq" id="WP_409446068.1">
    <property type="nucleotide sequence ID" value="NZ_JBJYXY010000001.1"/>
</dbReference>
<dbReference type="Proteomes" id="UP001634747">
    <property type="component" value="Unassembled WGS sequence"/>
</dbReference>
<accession>A0ABW9KGW2</accession>
<comment type="caution">
    <text evidence="12">The sequence shown here is derived from an EMBL/GenBank/DDBJ whole genome shotgun (WGS) entry which is preliminary data.</text>
</comment>
<feature type="transmembrane region" description="Helical" evidence="11">
    <location>
        <begin position="157"/>
        <end position="175"/>
    </location>
</feature>
<comment type="subcellular location">
    <subcellularLocation>
        <location evidence="1">Cell membrane</location>
        <topology evidence="1">Multi-pass membrane protein</topology>
    </subcellularLocation>
</comment>
<feature type="transmembrane region" description="Helical" evidence="11">
    <location>
        <begin position="265"/>
        <end position="292"/>
    </location>
</feature>
<keyword evidence="6 11" id="KW-1133">Transmembrane helix</keyword>
<keyword evidence="8 11" id="KW-0472">Membrane</keyword>
<evidence type="ECO:0000313" key="13">
    <source>
        <dbReference type="Proteomes" id="UP001634747"/>
    </source>
</evidence>
<feature type="transmembrane region" description="Helical" evidence="11">
    <location>
        <begin position="304"/>
        <end position="325"/>
    </location>
</feature>
<evidence type="ECO:0000256" key="9">
    <source>
        <dbReference type="ARBA" id="ARBA00031636"/>
    </source>
</evidence>
<gene>
    <name evidence="12" type="ORF">ACK2TP_04455</name>
</gene>
<dbReference type="PANTHER" id="PTHR43298:SF2">
    <property type="entry name" value="FMN_FAD EXPORTER YEEO-RELATED"/>
    <property type="match status" value="1"/>
</dbReference>
<dbReference type="InterPro" id="IPR048279">
    <property type="entry name" value="MdtK-like"/>
</dbReference>
<keyword evidence="3" id="KW-0050">Antiport</keyword>
<dbReference type="InterPro" id="IPR002528">
    <property type="entry name" value="MATE_fam"/>
</dbReference>
<evidence type="ECO:0000256" key="1">
    <source>
        <dbReference type="ARBA" id="ARBA00004651"/>
    </source>
</evidence>
<evidence type="ECO:0000256" key="7">
    <source>
        <dbReference type="ARBA" id="ARBA00023065"/>
    </source>
</evidence>
<evidence type="ECO:0000313" key="12">
    <source>
        <dbReference type="EMBL" id="MFN2975005.1"/>
    </source>
</evidence>
<evidence type="ECO:0000256" key="6">
    <source>
        <dbReference type="ARBA" id="ARBA00022989"/>
    </source>
</evidence>
<feature type="transmembrane region" description="Helical" evidence="11">
    <location>
        <begin position="121"/>
        <end position="145"/>
    </location>
</feature>
<protein>
    <recommendedName>
        <fullName evidence="9">Multidrug-efflux transporter</fullName>
    </recommendedName>
</protein>
<keyword evidence="2" id="KW-0813">Transport</keyword>
<keyword evidence="4" id="KW-1003">Cell membrane</keyword>
<evidence type="ECO:0000256" key="4">
    <source>
        <dbReference type="ARBA" id="ARBA00022475"/>
    </source>
</evidence>
<proteinExistence type="predicted"/>
<evidence type="ECO:0000256" key="11">
    <source>
        <dbReference type="SAM" id="Phobius"/>
    </source>
</evidence>
<dbReference type="PANTHER" id="PTHR43298">
    <property type="entry name" value="MULTIDRUG RESISTANCE PROTEIN NORM-RELATED"/>
    <property type="match status" value="1"/>
</dbReference>
<evidence type="ECO:0000256" key="5">
    <source>
        <dbReference type="ARBA" id="ARBA00022692"/>
    </source>
</evidence>
<keyword evidence="7" id="KW-0406">Ion transport</keyword>
<reference evidence="12 13" key="1">
    <citation type="submission" date="2024-12" db="EMBL/GenBank/DDBJ databases">
        <authorList>
            <person name="Lee Y."/>
        </authorList>
    </citation>
    <scope>NUCLEOTIDE SEQUENCE [LARGE SCALE GENOMIC DNA]</scope>
    <source>
        <strain evidence="12 13">03SUJ4</strain>
    </source>
</reference>
<feature type="transmembrane region" description="Helical" evidence="11">
    <location>
        <begin position="446"/>
        <end position="466"/>
    </location>
</feature>
<evidence type="ECO:0000256" key="2">
    <source>
        <dbReference type="ARBA" id="ARBA00022448"/>
    </source>
</evidence>
<feature type="transmembrane region" description="Helical" evidence="11">
    <location>
        <begin position="376"/>
        <end position="395"/>
    </location>
</feature>
<feature type="transmembrane region" description="Helical" evidence="11">
    <location>
        <begin position="346"/>
        <end position="364"/>
    </location>
</feature>
<feature type="transmembrane region" description="Helical" evidence="11">
    <location>
        <begin position="182"/>
        <end position="202"/>
    </location>
</feature>
<dbReference type="PIRSF" id="PIRSF006603">
    <property type="entry name" value="DinF"/>
    <property type="match status" value="1"/>
</dbReference>
<feature type="transmembrane region" description="Helical" evidence="11">
    <location>
        <begin position="222"/>
        <end position="244"/>
    </location>
</feature>
<dbReference type="Pfam" id="PF01554">
    <property type="entry name" value="MatE"/>
    <property type="match status" value="2"/>
</dbReference>
<dbReference type="EMBL" id="JBJYXY010000001">
    <property type="protein sequence ID" value="MFN2975005.1"/>
    <property type="molecule type" value="Genomic_DNA"/>
</dbReference>